<reference evidence="3" key="1">
    <citation type="submission" date="2018-10" db="EMBL/GenBank/DDBJ databases">
        <title>Hidden diversity of soil giant viruses.</title>
        <authorList>
            <person name="Schulz F."/>
            <person name="Alteio L."/>
            <person name="Goudeau D."/>
            <person name="Ryan E.M."/>
            <person name="Malmstrom R.R."/>
            <person name="Blanchard J."/>
            <person name="Woyke T."/>
        </authorList>
    </citation>
    <scope>NUCLEOTIDE SEQUENCE</scope>
    <source>
        <strain evidence="3">TEV1</strain>
    </source>
</reference>
<feature type="coiled-coil region" evidence="1">
    <location>
        <begin position="326"/>
        <end position="360"/>
    </location>
</feature>
<organism evidence="3">
    <name type="scientific">Terrestrivirus sp</name>
    <dbReference type="NCBI Taxonomy" id="2487775"/>
    <lineage>
        <taxon>Viruses</taxon>
        <taxon>Varidnaviria</taxon>
        <taxon>Bamfordvirae</taxon>
        <taxon>Nucleocytoviricota</taxon>
        <taxon>Megaviricetes</taxon>
        <taxon>Imitervirales</taxon>
        <taxon>Mimiviridae</taxon>
        <taxon>Klosneuvirinae</taxon>
    </lineage>
</organism>
<evidence type="ECO:0000313" key="3">
    <source>
        <dbReference type="EMBL" id="AYV75876.1"/>
    </source>
</evidence>
<dbReference type="Gene3D" id="3.30.40.220">
    <property type="match status" value="2"/>
</dbReference>
<feature type="region of interest" description="Disordered" evidence="2">
    <location>
        <begin position="524"/>
        <end position="547"/>
    </location>
</feature>
<gene>
    <name evidence="3" type="ORF">Terrestrivirus3_145</name>
</gene>
<evidence type="ECO:0000256" key="2">
    <source>
        <dbReference type="SAM" id="MobiDB-lite"/>
    </source>
</evidence>
<protein>
    <submittedName>
        <fullName evidence="3">Uncharacterized protein</fullName>
    </submittedName>
</protein>
<dbReference type="EMBL" id="MK071981">
    <property type="protein sequence ID" value="AYV75876.1"/>
    <property type="molecule type" value="Genomic_DNA"/>
</dbReference>
<sequence length="572" mass="64799">MNKKPGILNDLDKVETETNTLGDLTDKPKTKLCKECGKTEGPKPLSDFYSKGAVCRKCTSILTKGAAGNEKQKGDHVCQKCGEKKSADKFYVDSYDLRGVQSYCSDCQKETFKKTMTRYKEANKNKTDDDLPKGIIKCSEKECAGNKTSKDFVKDSTKKSGLQGVCKECKERKLSAKLAVVVDPNTTKKICTGECGKEMLLTEFTKSKTGKHGYANECSKCRSIRRKQISNIKPAEGSKKCSNCNLDKKYSDFFADKSSGDGAQSHCKDCHIIVLNKYQSTYEGHISTLFNDLKHNVKAKSKIVNVEITKDDIHELYKTQNGLCALTGIEMTYDHQKRENEQLEHNINKYNISVDRKNSDAHYTKDNIQLVCAAINRIKYTLTVNQFIEICNKIVSTKNNKENDILPQDEMNKIKNDPILITLIKARMSDLVQNAKSRDLKVLINKDDVIELYIKQNKKCALTNDILSLEKKNNLSLSIDRIDSQKDYTVDNIQLISTLANQMKNDYTNGDFISLCESVIKHHNTKQENKPEQESEQEQEQEQELKKQKTIKVIKKVIVKAKPKSKEPNLSI</sequence>
<proteinExistence type="predicted"/>
<keyword evidence="1" id="KW-0175">Coiled coil</keyword>
<accession>A0A3G4ZM07</accession>
<name>A0A3G4ZM07_9VIRU</name>
<evidence type="ECO:0000256" key="1">
    <source>
        <dbReference type="SAM" id="Coils"/>
    </source>
</evidence>